<dbReference type="PIRSF" id="PIRSF016184">
    <property type="entry name" value="PhzC_PhzF"/>
    <property type="match status" value="1"/>
</dbReference>
<dbReference type="GO" id="GO:0016853">
    <property type="term" value="F:isomerase activity"/>
    <property type="evidence" value="ECO:0007669"/>
    <property type="project" value="TreeGrafter"/>
</dbReference>
<proteinExistence type="inferred from homology"/>
<dbReference type="SUPFAM" id="SSF54506">
    <property type="entry name" value="Diaminopimelate epimerase-like"/>
    <property type="match status" value="1"/>
</dbReference>
<name>A0A178XRM3_9HYPH</name>
<organism evidence="3 4">
    <name type="scientific">Sinorhizobium glycinis</name>
    <dbReference type="NCBI Taxonomy" id="1472378"/>
    <lineage>
        <taxon>Bacteria</taxon>
        <taxon>Pseudomonadati</taxon>
        <taxon>Pseudomonadota</taxon>
        <taxon>Alphaproteobacteria</taxon>
        <taxon>Hyphomicrobiales</taxon>
        <taxon>Rhizobiaceae</taxon>
        <taxon>Sinorhizobium/Ensifer group</taxon>
        <taxon>Sinorhizobium</taxon>
    </lineage>
</organism>
<keyword evidence="4" id="KW-1185">Reference proteome</keyword>
<accession>A0A178XRM3</accession>
<feature type="active site" evidence="2">
    <location>
        <position position="47"/>
    </location>
</feature>
<reference evidence="3 4" key="1">
    <citation type="journal article" date="2016" name="Int. J. Syst. Evol. Microbiol.">
        <title>Ensifer glycinis sp. nov., an novel rhizobial species associated with Glycine spp.</title>
        <authorList>
            <person name="Yan H."/>
            <person name="Yan J."/>
            <person name="Sui X.H."/>
            <person name="Wang E.T."/>
            <person name="Chen W.X."/>
            <person name="Zhang X.X."/>
            <person name="Chen W.F."/>
        </authorList>
    </citation>
    <scope>NUCLEOTIDE SEQUENCE [LARGE SCALE GENOMIC DNA]</scope>
    <source>
        <strain evidence="3 4">CCBAU 23380</strain>
    </source>
</reference>
<dbReference type="OrthoDB" id="9788221at2"/>
<evidence type="ECO:0000313" key="4">
    <source>
        <dbReference type="Proteomes" id="UP000094025"/>
    </source>
</evidence>
<dbReference type="Gene3D" id="3.10.310.10">
    <property type="entry name" value="Diaminopimelate Epimerase, Chain A, domain 1"/>
    <property type="match status" value="2"/>
</dbReference>
<evidence type="ECO:0000256" key="1">
    <source>
        <dbReference type="ARBA" id="ARBA00008270"/>
    </source>
</evidence>
<evidence type="ECO:0000256" key="2">
    <source>
        <dbReference type="PIRSR" id="PIRSR016184-1"/>
    </source>
</evidence>
<dbReference type="InterPro" id="IPR003719">
    <property type="entry name" value="Phenazine_PhzF-like"/>
</dbReference>
<sequence length="305" mass="32478">MNTLPFVTVDVFTTERFAGNQLAVIPDARGLSDGEMQAIAAEFGYSEVTFVLPPDDPANTARVRIFTPTAEVPFAGHPNVGTAFVLGRQKEIFGRTPGNKLRFEEKAGLVDVTLLSENGIPTGARIVAPRPLAVGPVIDAATIAASASLQPGDLSERSHRPVRVSVGLAFAVAELNDVETLSKARPNVSAFHEANARYPLAEDSFSLFLYARAPAHPWQIQARMFAPLDNVIEDPATGSASAALGAHLVSLLPQADAEIEMTIEQGVEMRRRSLITVAVSKKDGAVREVSVSGHCVTAMRGSIEV</sequence>
<dbReference type="EMBL" id="LPUX01000062">
    <property type="protein sequence ID" value="OAP37847.1"/>
    <property type="molecule type" value="Genomic_DNA"/>
</dbReference>
<evidence type="ECO:0000313" key="3">
    <source>
        <dbReference type="EMBL" id="OAP37847.1"/>
    </source>
</evidence>
<dbReference type="PANTHER" id="PTHR13774">
    <property type="entry name" value="PHENAZINE BIOSYNTHESIS PROTEIN"/>
    <property type="match status" value="1"/>
</dbReference>
<dbReference type="Proteomes" id="UP000094025">
    <property type="component" value="Unassembled WGS sequence"/>
</dbReference>
<dbReference type="AlphaFoldDB" id="A0A178XRM3"/>
<dbReference type="GO" id="GO:0005737">
    <property type="term" value="C:cytoplasm"/>
    <property type="evidence" value="ECO:0007669"/>
    <property type="project" value="TreeGrafter"/>
</dbReference>
<dbReference type="RefSeq" id="WP_064243379.1">
    <property type="nucleotide sequence ID" value="NZ_LPUX01000062.1"/>
</dbReference>
<dbReference type="NCBIfam" id="TIGR00654">
    <property type="entry name" value="PhzF_family"/>
    <property type="match status" value="1"/>
</dbReference>
<comment type="similarity">
    <text evidence="1">Belongs to the PhzF family.</text>
</comment>
<dbReference type="STRING" id="1472378.AU381_13855"/>
<dbReference type="Pfam" id="PF02567">
    <property type="entry name" value="PhzC-PhzF"/>
    <property type="match status" value="1"/>
</dbReference>
<protein>
    <submittedName>
        <fullName evidence="3">PhzF family phenazine biosynthesis protein</fullName>
    </submittedName>
</protein>
<gene>
    <name evidence="3" type="ORF">AU381_13855</name>
</gene>
<dbReference type="PANTHER" id="PTHR13774:SF32">
    <property type="entry name" value="ANTISENSE-ENHANCING SEQUENCE 1"/>
    <property type="match status" value="1"/>
</dbReference>
<comment type="caution">
    <text evidence="3">The sequence shown here is derived from an EMBL/GenBank/DDBJ whole genome shotgun (WGS) entry which is preliminary data.</text>
</comment>